<dbReference type="Gene3D" id="3.30.70.100">
    <property type="match status" value="1"/>
</dbReference>
<dbReference type="Proteomes" id="UP000304880">
    <property type="component" value="Unassembled WGS sequence"/>
</dbReference>
<sequence>MAVSVGDLRLNDMTMDAPAQKVERLSYCLYRSSAAPGLNAPALDYLLVKSRIRNQELGLSGCLHYENGIFFQWLEGPPSALYPLLSKLEEDSRHINFTVLDQGSLEQRIFDQWQMRFSDSQVASLFNWLTTQNKTEVSADDYAQNVKNFMKSIG</sequence>
<dbReference type="EMBL" id="VDDC01000026">
    <property type="protein sequence ID" value="TNH38620.1"/>
    <property type="molecule type" value="Genomic_DNA"/>
</dbReference>
<organism evidence="2 3">
    <name type="scientific">Paracoccus haeundaensis</name>
    <dbReference type="NCBI Taxonomy" id="225362"/>
    <lineage>
        <taxon>Bacteria</taxon>
        <taxon>Pseudomonadati</taxon>
        <taxon>Pseudomonadota</taxon>
        <taxon>Alphaproteobacteria</taxon>
        <taxon>Rhodobacterales</taxon>
        <taxon>Paracoccaceae</taxon>
        <taxon>Paracoccus</taxon>
    </lineage>
</organism>
<reference evidence="2 3" key="1">
    <citation type="submission" date="2019-06" db="EMBL/GenBank/DDBJ databases">
        <authorList>
            <person name="Li J."/>
        </authorList>
    </citation>
    <scope>NUCLEOTIDE SEQUENCE [LARGE SCALE GENOMIC DNA]</scope>
    <source>
        <strain evidence="2 3">CGMCC 1.8012</strain>
    </source>
</reference>
<dbReference type="GO" id="GO:0071949">
    <property type="term" value="F:FAD binding"/>
    <property type="evidence" value="ECO:0007669"/>
    <property type="project" value="InterPro"/>
</dbReference>
<dbReference type="SMART" id="SM01034">
    <property type="entry name" value="BLUF"/>
    <property type="match status" value="1"/>
</dbReference>
<dbReference type="GO" id="GO:0009882">
    <property type="term" value="F:blue light photoreceptor activity"/>
    <property type="evidence" value="ECO:0007669"/>
    <property type="project" value="InterPro"/>
</dbReference>
<name>A0A5C4R3V2_9RHOB</name>
<dbReference type="PROSITE" id="PS50925">
    <property type="entry name" value="BLUF"/>
    <property type="match status" value="1"/>
</dbReference>
<dbReference type="Pfam" id="PF04940">
    <property type="entry name" value="BLUF"/>
    <property type="match status" value="1"/>
</dbReference>
<dbReference type="InterPro" id="IPR036046">
    <property type="entry name" value="Acylphosphatase-like_dom_sf"/>
</dbReference>
<keyword evidence="3" id="KW-1185">Reference proteome</keyword>
<comment type="caution">
    <text evidence="2">The sequence shown here is derived from an EMBL/GenBank/DDBJ whole genome shotgun (WGS) entry which is preliminary data.</text>
</comment>
<feature type="domain" description="BLUF" evidence="1">
    <location>
        <begin position="25"/>
        <end position="116"/>
    </location>
</feature>
<dbReference type="InterPro" id="IPR007024">
    <property type="entry name" value="BLUF_domain"/>
</dbReference>
<dbReference type="AlphaFoldDB" id="A0A5C4R3V2"/>
<evidence type="ECO:0000313" key="3">
    <source>
        <dbReference type="Proteomes" id="UP000304880"/>
    </source>
</evidence>
<dbReference type="SUPFAM" id="SSF54975">
    <property type="entry name" value="Acylphosphatase/BLUF domain-like"/>
    <property type="match status" value="1"/>
</dbReference>
<protein>
    <submittedName>
        <fullName evidence="2">BLUF domain-containing protein</fullName>
    </submittedName>
</protein>
<gene>
    <name evidence="2" type="ORF">FHD67_14300</name>
</gene>
<evidence type="ECO:0000259" key="1">
    <source>
        <dbReference type="PROSITE" id="PS50925"/>
    </source>
</evidence>
<proteinExistence type="predicted"/>
<evidence type="ECO:0000313" key="2">
    <source>
        <dbReference type="EMBL" id="TNH38620.1"/>
    </source>
</evidence>
<accession>A0A5C4R3V2</accession>